<dbReference type="KEGG" id="yey:Y11_15871"/>
<dbReference type="HOGENOM" id="CLU_3174990_0_0_6"/>
<dbReference type="Proteomes" id="UP000008084">
    <property type="component" value="Chromosome"/>
</dbReference>
<protein>
    <submittedName>
        <fullName evidence="1">Putative luxR-family regulatory protein</fullName>
    </submittedName>
</protein>
<proteinExistence type="predicted"/>
<organism evidence="1 2">
    <name type="scientific">Yersinia enterocolitica subsp. palearctica serotype O:3 (strain DSM 13030 / CIP 106945 / Y11)</name>
    <dbReference type="NCBI Taxonomy" id="930944"/>
    <lineage>
        <taxon>Bacteria</taxon>
        <taxon>Pseudomonadati</taxon>
        <taxon>Pseudomonadota</taxon>
        <taxon>Gammaproteobacteria</taxon>
        <taxon>Enterobacterales</taxon>
        <taxon>Yersiniaceae</taxon>
        <taxon>Yersinia</taxon>
    </lineage>
</organism>
<evidence type="ECO:0000313" key="2">
    <source>
        <dbReference type="Proteomes" id="UP000008084"/>
    </source>
</evidence>
<dbReference type="AlphaFoldDB" id="A0A0H3NQ72"/>
<evidence type="ECO:0000313" key="1">
    <source>
        <dbReference type="EMBL" id="CBY26594.1"/>
    </source>
</evidence>
<gene>
    <name evidence="1" type="ordered locus">Y11_15871</name>
</gene>
<name>A0A0H3NQ72_YERE1</name>
<dbReference type="PATRIC" id="fig|930944.6.peg.1577"/>
<reference evidence="1 2" key="1">
    <citation type="journal article" date="2011" name="J. Bacteriol.">
        <title>Complete genome sequence of Yersinia enterocolitica subsp. palearctica serogroup O:3.</title>
        <authorList>
            <person name="Batzilla J."/>
            <person name="Hoper D."/>
            <person name="Antonenka U."/>
            <person name="Heesemann J."/>
            <person name="Rakin A."/>
        </authorList>
    </citation>
    <scope>NUCLEOTIDE SEQUENCE [LARGE SCALE GENOMIC DNA]</scope>
    <source>
        <strain evidence="2">DSM 13030 / CIP 106945 / Y11</strain>
    </source>
</reference>
<dbReference type="EMBL" id="FR729477">
    <property type="protein sequence ID" value="CBY26594.1"/>
    <property type="molecule type" value="Genomic_DNA"/>
</dbReference>
<sequence>MLSVAITTQNAFYELGLHSLLQKVFNKEGVEDYLFLNPYEKKIDTPG</sequence>
<accession>A0A0H3NQ72</accession>